<evidence type="ECO:0008006" key="4">
    <source>
        <dbReference type="Google" id="ProtNLM"/>
    </source>
</evidence>
<comment type="caution">
    <text evidence="2">The sequence shown here is derived from an EMBL/GenBank/DDBJ whole genome shotgun (WGS) entry which is preliminary data.</text>
</comment>
<evidence type="ECO:0000313" key="2">
    <source>
        <dbReference type="EMBL" id="KAF2607522.1"/>
    </source>
</evidence>
<dbReference type="Proteomes" id="UP000712281">
    <property type="component" value="Unassembled WGS sequence"/>
</dbReference>
<feature type="region of interest" description="Disordered" evidence="1">
    <location>
        <begin position="1"/>
        <end position="21"/>
    </location>
</feature>
<sequence length="208" mass="23200">MAQIDPELNGVEEEIEGRQQENDAQVLNGRWRCQKDASWVEQADGTGLGFILFDGAVEVARGQRKIRQTSSPLHAETEGLAWAMKELRGHGFKHNWMTLNRSEYLFSFIPRSLNIRADTLVKEARSRELSFEFVDVLAPQQLAPEASRIGNIISKDGYEFLNLLGIEAKVALVIHDITGSGSVLARRPSIPGTASYARLCDPNTAFHH</sequence>
<evidence type="ECO:0000256" key="1">
    <source>
        <dbReference type="SAM" id="MobiDB-lite"/>
    </source>
</evidence>
<reference evidence="2" key="1">
    <citation type="submission" date="2019-12" db="EMBL/GenBank/DDBJ databases">
        <title>Genome sequencing and annotation of Brassica cretica.</title>
        <authorList>
            <person name="Studholme D.J."/>
            <person name="Sarris P.F."/>
        </authorList>
    </citation>
    <scope>NUCLEOTIDE SEQUENCE</scope>
    <source>
        <strain evidence="2">PFS-001/15</strain>
        <tissue evidence="2">Leaf</tissue>
    </source>
</reference>
<dbReference type="EMBL" id="QGKW02000276">
    <property type="protein sequence ID" value="KAF2607522.1"/>
    <property type="molecule type" value="Genomic_DNA"/>
</dbReference>
<dbReference type="PANTHER" id="PTHR34146">
    <property type="entry name" value="POLYNUCLEOTIDYL TRANSFERASE, RIBONUCLEASE H-LIKE SUPERFAMILY PROTEIN-RELATED"/>
    <property type="match status" value="1"/>
</dbReference>
<evidence type="ECO:0000313" key="3">
    <source>
        <dbReference type="Proteomes" id="UP000712281"/>
    </source>
</evidence>
<name>A0A8S9LM32_BRACR</name>
<organism evidence="2 3">
    <name type="scientific">Brassica cretica</name>
    <name type="common">Mustard</name>
    <dbReference type="NCBI Taxonomy" id="69181"/>
    <lineage>
        <taxon>Eukaryota</taxon>
        <taxon>Viridiplantae</taxon>
        <taxon>Streptophyta</taxon>
        <taxon>Embryophyta</taxon>
        <taxon>Tracheophyta</taxon>
        <taxon>Spermatophyta</taxon>
        <taxon>Magnoliopsida</taxon>
        <taxon>eudicotyledons</taxon>
        <taxon>Gunneridae</taxon>
        <taxon>Pentapetalae</taxon>
        <taxon>rosids</taxon>
        <taxon>malvids</taxon>
        <taxon>Brassicales</taxon>
        <taxon>Brassicaceae</taxon>
        <taxon>Brassiceae</taxon>
        <taxon>Brassica</taxon>
    </lineage>
</organism>
<gene>
    <name evidence="2" type="ORF">F2Q68_00043436</name>
</gene>
<proteinExistence type="predicted"/>
<accession>A0A8S9LM32</accession>
<dbReference type="AlphaFoldDB" id="A0A8S9LM32"/>
<protein>
    <recommendedName>
        <fullName evidence="4">RNase H type-1 domain-containing protein</fullName>
    </recommendedName>
</protein>
<dbReference type="PANTHER" id="PTHR34146:SF3">
    <property type="entry name" value="POLYNUCLEOTIDYL TRANSFERASE, RIBONUCLEASE H-LIKE SUPERFAMILY PROTEIN"/>
    <property type="match status" value="1"/>
</dbReference>